<dbReference type="InterPro" id="IPR029063">
    <property type="entry name" value="SAM-dependent_MTases_sf"/>
</dbReference>
<dbReference type="Pfam" id="PF01795">
    <property type="entry name" value="Methyltransf_5"/>
    <property type="match status" value="1"/>
</dbReference>
<keyword evidence="2 7" id="KW-0963">Cytoplasm</keyword>
<proteinExistence type="inferred from homology"/>
<evidence type="ECO:0000256" key="1">
    <source>
        <dbReference type="ARBA" id="ARBA00010396"/>
    </source>
</evidence>
<dbReference type="PANTHER" id="PTHR11265:SF0">
    <property type="entry name" value="12S RRNA N4-METHYLCYTIDINE METHYLTRANSFERASE"/>
    <property type="match status" value="1"/>
</dbReference>
<keyword evidence="4 7" id="KW-0489">Methyltransferase</keyword>
<dbReference type="SUPFAM" id="SSF81799">
    <property type="entry name" value="Putative methyltransferase TM0872, insert domain"/>
    <property type="match status" value="1"/>
</dbReference>
<comment type="caution">
    <text evidence="8">The sequence shown here is derived from an EMBL/GenBank/DDBJ whole genome shotgun (WGS) entry which is preliminary data.</text>
</comment>
<dbReference type="GO" id="GO:0071424">
    <property type="term" value="F:rRNA (cytosine-N4-)-methyltransferase activity"/>
    <property type="evidence" value="ECO:0007669"/>
    <property type="project" value="UniProtKB-UniRule"/>
</dbReference>
<dbReference type="Gene3D" id="3.40.50.150">
    <property type="entry name" value="Vaccinia Virus protein VP39"/>
    <property type="match status" value="1"/>
</dbReference>
<keyword evidence="6 7" id="KW-0949">S-adenosyl-L-methionine</keyword>
<dbReference type="EMBL" id="JAJEPW010000010">
    <property type="protein sequence ID" value="MCC2128893.1"/>
    <property type="molecule type" value="Genomic_DNA"/>
</dbReference>
<feature type="binding site" evidence="7">
    <location>
        <position position="63"/>
    </location>
    <ligand>
        <name>S-adenosyl-L-methionine</name>
        <dbReference type="ChEBI" id="CHEBI:59789"/>
    </ligand>
</feature>
<dbReference type="AlphaFoldDB" id="A0AAE3AD45"/>
<reference evidence="8" key="1">
    <citation type="submission" date="2021-10" db="EMBL/GenBank/DDBJ databases">
        <title>Anaerobic single-cell dispensing facilitates the cultivation of human gut bacteria.</title>
        <authorList>
            <person name="Afrizal A."/>
        </authorList>
    </citation>
    <scope>NUCLEOTIDE SEQUENCE</scope>
    <source>
        <strain evidence="8">CLA-AA-H272</strain>
    </source>
</reference>
<feature type="binding site" evidence="7">
    <location>
        <begin position="43"/>
        <end position="45"/>
    </location>
    <ligand>
        <name>S-adenosyl-L-methionine</name>
        <dbReference type="ChEBI" id="CHEBI:59789"/>
    </ligand>
</feature>
<dbReference type="GO" id="GO:0005737">
    <property type="term" value="C:cytoplasm"/>
    <property type="evidence" value="ECO:0007669"/>
    <property type="project" value="UniProtKB-SubCell"/>
</dbReference>
<comment type="function">
    <text evidence="7">Specifically methylates the N4 position of cytidine in position 1402 (C1402) of 16S rRNA.</text>
</comment>
<dbReference type="HAMAP" id="MF_01007">
    <property type="entry name" value="16SrRNA_methyltr_H"/>
    <property type="match status" value="1"/>
</dbReference>
<evidence type="ECO:0000313" key="8">
    <source>
        <dbReference type="EMBL" id="MCC2128893.1"/>
    </source>
</evidence>
<dbReference type="PANTHER" id="PTHR11265">
    <property type="entry name" value="S-ADENOSYL-METHYLTRANSFERASE MRAW"/>
    <property type="match status" value="1"/>
</dbReference>
<comment type="similarity">
    <text evidence="1 7">Belongs to the methyltransferase superfamily. RsmH family.</text>
</comment>
<evidence type="ECO:0000256" key="6">
    <source>
        <dbReference type="ARBA" id="ARBA00022691"/>
    </source>
</evidence>
<dbReference type="InterPro" id="IPR002903">
    <property type="entry name" value="RsmH"/>
</dbReference>
<dbReference type="SUPFAM" id="SSF53335">
    <property type="entry name" value="S-adenosyl-L-methionine-dependent methyltransferases"/>
    <property type="match status" value="1"/>
</dbReference>
<comment type="subcellular location">
    <subcellularLocation>
        <location evidence="7">Cytoplasm</location>
    </subcellularLocation>
</comment>
<dbReference type="Gene3D" id="1.10.150.170">
    <property type="entry name" value="Putative methyltransferase TM0872, insert domain"/>
    <property type="match status" value="1"/>
</dbReference>
<protein>
    <recommendedName>
        <fullName evidence="7">Ribosomal RNA small subunit methyltransferase H</fullName>
        <ecNumber evidence="7">2.1.1.199</ecNumber>
    </recommendedName>
    <alternativeName>
        <fullName evidence="7">16S rRNA m(4)C1402 methyltransferase</fullName>
    </alternativeName>
    <alternativeName>
        <fullName evidence="7">rRNA (cytosine-N(4)-)-methyltransferase RsmH</fullName>
    </alternativeName>
</protein>
<evidence type="ECO:0000256" key="3">
    <source>
        <dbReference type="ARBA" id="ARBA00022552"/>
    </source>
</evidence>
<feature type="binding site" evidence="7">
    <location>
        <position position="111"/>
    </location>
    <ligand>
        <name>S-adenosyl-L-methionine</name>
        <dbReference type="ChEBI" id="CHEBI:59789"/>
    </ligand>
</feature>
<dbReference type="RefSeq" id="WP_302928193.1">
    <property type="nucleotide sequence ID" value="NZ_JAJEPW010000010.1"/>
</dbReference>
<dbReference type="GO" id="GO:0070475">
    <property type="term" value="P:rRNA base methylation"/>
    <property type="evidence" value="ECO:0007669"/>
    <property type="project" value="UniProtKB-UniRule"/>
</dbReference>
<evidence type="ECO:0000313" key="9">
    <source>
        <dbReference type="Proteomes" id="UP001199319"/>
    </source>
</evidence>
<dbReference type="FunFam" id="1.10.150.170:FF:000001">
    <property type="entry name" value="Ribosomal RNA small subunit methyltransferase H"/>
    <property type="match status" value="1"/>
</dbReference>
<dbReference type="PIRSF" id="PIRSF004486">
    <property type="entry name" value="MraW"/>
    <property type="match status" value="1"/>
</dbReference>
<name>A0AAE3AD45_9FIRM</name>
<keyword evidence="3 7" id="KW-0698">rRNA processing</keyword>
<accession>A0AAE3AD45</accession>
<evidence type="ECO:0000256" key="4">
    <source>
        <dbReference type="ARBA" id="ARBA00022603"/>
    </source>
</evidence>
<evidence type="ECO:0000256" key="7">
    <source>
        <dbReference type="HAMAP-Rule" id="MF_01007"/>
    </source>
</evidence>
<evidence type="ECO:0000256" key="5">
    <source>
        <dbReference type="ARBA" id="ARBA00022679"/>
    </source>
</evidence>
<organism evidence="8 9">
    <name type="scientific">Brotocaccenecus cirricatena</name>
    <dbReference type="NCBI Taxonomy" id="3064195"/>
    <lineage>
        <taxon>Bacteria</taxon>
        <taxon>Bacillati</taxon>
        <taxon>Bacillota</taxon>
        <taxon>Clostridia</taxon>
        <taxon>Eubacteriales</taxon>
        <taxon>Oscillospiraceae</taxon>
        <taxon>Brotocaccenecus</taxon>
    </lineage>
</organism>
<keyword evidence="5 7" id="KW-0808">Transferase</keyword>
<evidence type="ECO:0000256" key="2">
    <source>
        <dbReference type="ARBA" id="ARBA00022490"/>
    </source>
</evidence>
<keyword evidence="9" id="KW-1185">Reference proteome</keyword>
<dbReference type="NCBIfam" id="TIGR00006">
    <property type="entry name" value="16S rRNA (cytosine(1402)-N(4))-methyltransferase RsmH"/>
    <property type="match status" value="1"/>
</dbReference>
<gene>
    <name evidence="7 8" type="primary">rsmH</name>
    <name evidence="8" type="ORF">LKD37_05060</name>
</gene>
<comment type="catalytic activity">
    <reaction evidence="7">
        <text>cytidine(1402) in 16S rRNA + S-adenosyl-L-methionine = N(4)-methylcytidine(1402) in 16S rRNA + S-adenosyl-L-homocysteine + H(+)</text>
        <dbReference type="Rhea" id="RHEA:42928"/>
        <dbReference type="Rhea" id="RHEA-COMP:10286"/>
        <dbReference type="Rhea" id="RHEA-COMP:10287"/>
        <dbReference type="ChEBI" id="CHEBI:15378"/>
        <dbReference type="ChEBI" id="CHEBI:57856"/>
        <dbReference type="ChEBI" id="CHEBI:59789"/>
        <dbReference type="ChEBI" id="CHEBI:74506"/>
        <dbReference type="ChEBI" id="CHEBI:82748"/>
        <dbReference type="EC" id="2.1.1.199"/>
    </reaction>
</comment>
<dbReference type="Proteomes" id="UP001199319">
    <property type="component" value="Unassembled WGS sequence"/>
</dbReference>
<dbReference type="EC" id="2.1.1.199" evidence="7"/>
<feature type="binding site" evidence="7">
    <location>
        <position position="118"/>
    </location>
    <ligand>
        <name>S-adenosyl-L-methionine</name>
        <dbReference type="ChEBI" id="CHEBI:59789"/>
    </ligand>
</feature>
<dbReference type="InterPro" id="IPR023397">
    <property type="entry name" value="SAM-dep_MeTrfase_MraW_recog"/>
</dbReference>
<sequence>MAFDRNEAADVAFGHRPVLLDECMEGLAIRPGGIYLDGTLGRAGHSWEIVRRLNAGGRLIGLDRDETALEAARQRLAPYADRVTLVHSNFSRVAEVLDELGIPAVDGMLFDLGVSSPQLDDAQRGFSYMHDAPLDMRMDRTAGLTARTVVNEWSYEELRRILYEYGEERYAPAIARRIVAAREEAPIETTGQLVDLIKSAMPPQALREKQHPAKRSFQALRIAVNGELEELTAMLRGAASRLAPGGRLAVITFHSLEDRIVKKTMQELATGCTCPPNFPVCVCGKKPTVRLVNRKPIVCGPAELTYNPRARSAKLRVAEKL</sequence>
<feature type="binding site" evidence="7">
    <location>
        <position position="90"/>
    </location>
    <ligand>
        <name>S-adenosyl-L-methionine</name>
        <dbReference type="ChEBI" id="CHEBI:59789"/>
    </ligand>
</feature>